<proteinExistence type="predicted"/>
<gene>
    <name evidence="1" type="ORF">FGO68_gene11433</name>
</gene>
<dbReference type="EMBL" id="RRYP01038193">
    <property type="protein sequence ID" value="TNV67705.1"/>
    <property type="molecule type" value="Genomic_DNA"/>
</dbReference>
<dbReference type="Proteomes" id="UP000785679">
    <property type="component" value="Unassembled WGS sequence"/>
</dbReference>
<keyword evidence="2" id="KW-1185">Reference proteome</keyword>
<sequence length="88" mass="10455">MTQQAIVVQSRQTITPRDITQGFIRESAMVNWSKADVRSFGFAMLQWNFALCKKVYAGRRTRQFQIDKIKNIWKLFLRQSRQKQPSVF</sequence>
<dbReference type="AlphaFoldDB" id="A0A8J8STJ3"/>
<accession>A0A8J8STJ3</accession>
<comment type="caution">
    <text evidence="1">The sequence shown here is derived from an EMBL/GenBank/DDBJ whole genome shotgun (WGS) entry which is preliminary data.</text>
</comment>
<evidence type="ECO:0000313" key="2">
    <source>
        <dbReference type="Proteomes" id="UP000785679"/>
    </source>
</evidence>
<reference evidence="1" key="1">
    <citation type="submission" date="2019-06" db="EMBL/GenBank/DDBJ databases">
        <authorList>
            <person name="Zheng W."/>
        </authorList>
    </citation>
    <scope>NUCLEOTIDE SEQUENCE</scope>
    <source>
        <strain evidence="1">QDHG01</strain>
    </source>
</reference>
<protein>
    <submittedName>
        <fullName evidence="1">Uncharacterized protein</fullName>
    </submittedName>
</protein>
<evidence type="ECO:0000313" key="1">
    <source>
        <dbReference type="EMBL" id="TNV67705.1"/>
    </source>
</evidence>
<name>A0A8J8STJ3_HALGN</name>
<organism evidence="1 2">
    <name type="scientific">Halteria grandinella</name>
    <dbReference type="NCBI Taxonomy" id="5974"/>
    <lineage>
        <taxon>Eukaryota</taxon>
        <taxon>Sar</taxon>
        <taxon>Alveolata</taxon>
        <taxon>Ciliophora</taxon>
        <taxon>Intramacronucleata</taxon>
        <taxon>Spirotrichea</taxon>
        <taxon>Stichotrichia</taxon>
        <taxon>Sporadotrichida</taxon>
        <taxon>Halteriidae</taxon>
        <taxon>Halteria</taxon>
    </lineage>
</organism>